<name>A0A6N7LND3_SINTE</name>
<dbReference type="Gene3D" id="3.40.50.300">
    <property type="entry name" value="P-loop containing nucleotide triphosphate hydrolases"/>
    <property type="match status" value="1"/>
</dbReference>
<feature type="domain" description="Terminase large subunit-like ATPase" evidence="1">
    <location>
        <begin position="75"/>
        <end position="231"/>
    </location>
</feature>
<comment type="caution">
    <text evidence="3">The sequence shown here is derived from an EMBL/GenBank/DDBJ whole genome shotgun (WGS) entry which is preliminary data.</text>
</comment>
<dbReference type="RefSeq" id="WP_153443233.1">
    <property type="nucleotide sequence ID" value="NZ_JACIGA010000005.1"/>
</dbReference>
<keyword evidence="4" id="KW-1185">Reference proteome</keyword>
<dbReference type="InterPro" id="IPR005021">
    <property type="entry name" value="Terminase_largesu-like"/>
</dbReference>
<dbReference type="InterPro" id="IPR046462">
    <property type="entry name" value="TerL_nuclease"/>
</dbReference>
<evidence type="ECO:0000313" key="3">
    <source>
        <dbReference type="EMBL" id="MQX19371.1"/>
    </source>
</evidence>
<evidence type="ECO:0000313" key="4">
    <source>
        <dbReference type="Proteomes" id="UP000439983"/>
    </source>
</evidence>
<evidence type="ECO:0000259" key="1">
    <source>
        <dbReference type="Pfam" id="PF03354"/>
    </source>
</evidence>
<organism evidence="3 4">
    <name type="scientific">Sinorhizobium terangae</name>
    <dbReference type="NCBI Taxonomy" id="110322"/>
    <lineage>
        <taxon>Bacteria</taxon>
        <taxon>Pseudomonadati</taxon>
        <taxon>Pseudomonadota</taxon>
        <taxon>Alphaproteobacteria</taxon>
        <taxon>Hyphomicrobiales</taxon>
        <taxon>Rhizobiaceae</taxon>
        <taxon>Sinorhizobium/Ensifer group</taxon>
        <taxon>Sinorhizobium</taxon>
    </lineage>
</organism>
<sequence length="571" mass="62941">MDTAWMPASTWSTAVPDWKERIRKKLSLIPELPLYDVVAEKALRIFKRLRVPDIIGNPTYGEACDDWVFDFVRVVFGSYDPETKRRALREFFLLVPKKNGKSSIAAAIIVTAAILNERPEAELLLIAPTKQIADISFKQAAGIVRLDPELAKLFHVQDHLKKITHLNTLAVIIVKAAAADVITGSKATYILIDETHVFAAIAKAADIFVEIRGSLAARPDGFLLQITTQSKTPPSGVFKAELQKARDVRDGLFEFPMLAVLYELPAEDAVNGGWKRRETWGLVNPNLNRSVNEDYLAGEIATAEREGPEKLALIASQHFNVEVGLGLHADRWAGATYWEAAVEKELSLDRIIAECDVCVVGIDGGGLDDLMAIAVIGRHAKARTWLHWGRAWAYPDVFERRKEIAPRLRDFEKDGDLIVCVEPDQDIIEITDVCERLFAAGRLPEKAGIGLDAFGVASLLDALAERGMAGDLTMAVGQGWKLQSAVTTLPRKLKDKTMRHCGQALMAWAVGNAKTELKGSNYIVTKQAAGASKIDPLMAMFNAAMLMFLNPEAAGSRQSPWDDPEFSYQVA</sequence>
<dbReference type="PANTHER" id="PTHR41287">
    <property type="match status" value="1"/>
</dbReference>
<dbReference type="Pfam" id="PF20441">
    <property type="entry name" value="TerL_nuclease"/>
    <property type="match status" value="1"/>
</dbReference>
<dbReference type="InterPro" id="IPR027417">
    <property type="entry name" value="P-loop_NTPase"/>
</dbReference>
<proteinExistence type="predicted"/>
<dbReference type="AlphaFoldDB" id="A0A6N7LND3"/>
<dbReference type="PANTHER" id="PTHR41287:SF1">
    <property type="entry name" value="PROTEIN YMFN"/>
    <property type="match status" value="1"/>
</dbReference>
<gene>
    <name evidence="3" type="ORF">GHK62_33120</name>
</gene>
<dbReference type="Pfam" id="PF03354">
    <property type="entry name" value="TerL_ATPase"/>
    <property type="match status" value="1"/>
</dbReference>
<dbReference type="Proteomes" id="UP000439983">
    <property type="component" value="Unassembled WGS sequence"/>
</dbReference>
<dbReference type="OrthoDB" id="9760250at2"/>
<dbReference type="GO" id="GO:0004519">
    <property type="term" value="F:endonuclease activity"/>
    <property type="evidence" value="ECO:0007669"/>
    <property type="project" value="InterPro"/>
</dbReference>
<evidence type="ECO:0000259" key="2">
    <source>
        <dbReference type="Pfam" id="PF20441"/>
    </source>
</evidence>
<feature type="domain" description="Terminase large subunit-like endonuclease" evidence="2">
    <location>
        <begin position="278"/>
        <end position="544"/>
    </location>
</feature>
<protein>
    <submittedName>
        <fullName evidence="3">Terminase large subunit</fullName>
    </submittedName>
</protein>
<dbReference type="EMBL" id="WITC01000139">
    <property type="protein sequence ID" value="MQX19371.1"/>
    <property type="molecule type" value="Genomic_DNA"/>
</dbReference>
<dbReference type="InterPro" id="IPR046461">
    <property type="entry name" value="TerL_ATPase"/>
</dbReference>
<reference evidence="3 4" key="1">
    <citation type="journal article" date="2013" name="Genome Biol.">
        <title>Comparative genomics of the core and accessory genomes of 48 Sinorhizobium strains comprising five genospecies.</title>
        <authorList>
            <person name="Sugawara M."/>
            <person name="Epstein B."/>
            <person name="Badgley B.D."/>
            <person name="Unno T."/>
            <person name="Xu L."/>
            <person name="Reese J."/>
            <person name="Gyaneshwar P."/>
            <person name="Denny R."/>
            <person name="Mudge J."/>
            <person name="Bharti A.K."/>
            <person name="Farmer A.D."/>
            <person name="May G.D."/>
            <person name="Woodward J.E."/>
            <person name="Medigue C."/>
            <person name="Vallenet D."/>
            <person name="Lajus A."/>
            <person name="Rouy Z."/>
            <person name="Martinez-Vaz B."/>
            <person name="Tiffin P."/>
            <person name="Young N.D."/>
            <person name="Sadowsky M.J."/>
        </authorList>
    </citation>
    <scope>NUCLEOTIDE SEQUENCE [LARGE SCALE GENOMIC DNA]</scope>
    <source>
        <strain evidence="3 4">USDA4894</strain>
    </source>
</reference>
<accession>A0A6N7LND3</accession>